<keyword evidence="10" id="KW-1185">Reference proteome</keyword>
<dbReference type="Gene3D" id="3.40.720.10">
    <property type="entry name" value="Alkaline Phosphatase, subunit A"/>
    <property type="match status" value="1"/>
</dbReference>
<keyword evidence="3" id="KW-0479">Metal-binding</keyword>
<evidence type="ECO:0000256" key="3">
    <source>
        <dbReference type="ARBA" id="ARBA00022723"/>
    </source>
</evidence>
<keyword evidence="4" id="KW-0378">Hydrolase</keyword>
<dbReference type="PANTHER" id="PTHR10342:SF264">
    <property type="entry name" value="MIP05773P-RELATED"/>
    <property type="match status" value="1"/>
</dbReference>
<reference evidence="9" key="1">
    <citation type="submission" date="2021-01" db="UniProtKB">
        <authorList>
            <consortium name="EnsemblMetazoa"/>
        </authorList>
    </citation>
    <scope>IDENTIFICATION</scope>
</reference>
<dbReference type="Pfam" id="PF00884">
    <property type="entry name" value="Sulfatase"/>
    <property type="match status" value="1"/>
</dbReference>
<evidence type="ECO:0000259" key="8">
    <source>
        <dbReference type="Pfam" id="PF00884"/>
    </source>
</evidence>
<dbReference type="PANTHER" id="PTHR10342">
    <property type="entry name" value="ARYLSULFATASE"/>
    <property type="match status" value="1"/>
</dbReference>
<dbReference type="SMR" id="A0A7M7HHE1"/>
<dbReference type="SUPFAM" id="SSF53649">
    <property type="entry name" value="Alkaline phosphatase-like"/>
    <property type="match status" value="1"/>
</dbReference>
<dbReference type="OMA" id="HTIEYRY"/>
<dbReference type="PROSITE" id="PS00523">
    <property type="entry name" value="SULFATASE_1"/>
    <property type="match status" value="1"/>
</dbReference>
<keyword evidence="7" id="KW-0732">Signal</keyword>
<feature type="chain" id="PRO_5029722335" description="Sulfatase N-terminal domain-containing protein" evidence="7">
    <location>
        <begin position="25"/>
        <end position="571"/>
    </location>
</feature>
<comment type="similarity">
    <text evidence="2">Belongs to the sulfatase family.</text>
</comment>
<name>A0A7M7HHE1_NASVI</name>
<evidence type="ECO:0000313" key="10">
    <source>
        <dbReference type="Proteomes" id="UP000002358"/>
    </source>
</evidence>
<dbReference type="EnsemblMetazoa" id="XM_008217795">
    <property type="protein sequence ID" value="XP_008216017"/>
    <property type="gene ID" value="LOC100123823"/>
</dbReference>
<evidence type="ECO:0000256" key="2">
    <source>
        <dbReference type="ARBA" id="ARBA00008779"/>
    </source>
</evidence>
<dbReference type="InterPro" id="IPR024607">
    <property type="entry name" value="Sulfatase_CS"/>
</dbReference>
<dbReference type="InterPro" id="IPR047115">
    <property type="entry name" value="ARSB"/>
</dbReference>
<dbReference type="CDD" id="cd16029">
    <property type="entry name" value="4-S"/>
    <property type="match status" value="1"/>
</dbReference>
<evidence type="ECO:0000256" key="6">
    <source>
        <dbReference type="ARBA" id="ARBA00023180"/>
    </source>
</evidence>
<feature type="domain" description="Sulfatase N-terminal" evidence="8">
    <location>
        <begin position="26"/>
        <end position="352"/>
    </location>
</feature>
<dbReference type="PROSITE" id="PS00149">
    <property type="entry name" value="SULFATASE_2"/>
    <property type="match status" value="1"/>
</dbReference>
<protein>
    <recommendedName>
        <fullName evidence="8">Sulfatase N-terminal domain-containing protein</fullName>
    </recommendedName>
</protein>
<keyword evidence="5" id="KW-0106">Calcium</keyword>
<evidence type="ECO:0000256" key="4">
    <source>
        <dbReference type="ARBA" id="ARBA00022801"/>
    </source>
</evidence>
<dbReference type="GO" id="GO:0008484">
    <property type="term" value="F:sulfuric ester hydrolase activity"/>
    <property type="evidence" value="ECO:0007669"/>
    <property type="project" value="InterPro"/>
</dbReference>
<dbReference type="Gene3D" id="3.30.1120.10">
    <property type="match status" value="1"/>
</dbReference>
<feature type="signal peptide" evidence="7">
    <location>
        <begin position="1"/>
        <end position="24"/>
    </location>
</feature>
<comment type="cofactor">
    <cofactor evidence="1">
        <name>Ca(2+)</name>
        <dbReference type="ChEBI" id="CHEBI:29108"/>
    </cofactor>
</comment>
<dbReference type="GO" id="GO:0046872">
    <property type="term" value="F:metal ion binding"/>
    <property type="evidence" value="ECO:0007669"/>
    <property type="project" value="UniProtKB-KW"/>
</dbReference>
<dbReference type="InterPro" id="IPR017850">
    <property type="entry name" value="Alkaline_phosphatase_core_sf"/>
</dbReference>
<accession>A0A7M7HHE1</accession>
<gene>
    <name evidence="9" type="primary">100123823</name>
</gene>
<keyword evidence="6" id="KW-0325">Glycoprotein</keyword>
<organism evidence="9 10">
    <name type="scientific">Nasonia vitripennis</name>
    <name type="common">Parasitic wasp</name>
    <dbReference type="NCBI Taxonomy" id="7425"/>
    <lineage>
        <taxon>Eukaryota</taxon>
        <taxon>Metazoa</taxon>
        <taxon>Ecdysozoa</taxon>
        <taxon>Arthropoda</taxon>
        <taxon>Hexapoda</taxon>
        <taxon>Insecta</taxon>
        <taxon>Pterygota</taxon>
        <taxon>Neoptera</taxon>
        <taxon>Endopterygota</taxon>
        <taxon>Hymenoptera</taxon>
        <taxon>Apocrita</taxon>
        <taxon>Proctotrupomorpha</taxon>
        <taxon>Chalcidoidea</taxon>
        <taxon>Pteromalidae</taxon>
        <taxon>Pteromalinae</taxon>
        <taxon>Nasonia</taxon>
    </lineage>
</organism>
<dbReference type="InParanoid" id="A0A7M7HHE1"/>
<dbReference type="KEGG" id="nvi:100123823"/>
<evidence type="ECO:0000256" key="1">
    <source>
        <dbReference type="ARBA" id="ARBA00001913"/>
    </source>
</evidence>
<proteinExistence type="inferred from homology"/>
<sequence>MDLFQYLWSLFSFILTPIFGPIYGQPHIVVIIADDMGWNDVGFHGSNEIPTPNIDALAYGGVILNRHYALPTCTPSRTAFLTGRHPIRMGLQGIPMNVAEPRGVPLHERLLPEYLRELGYVTRLVGKWHLGYYTDKHTPTRRGFDSFVGYYGGVITYFNHTVTKDKHTGIDYHWDTSGKIEPFDNDQYVTDFISDQAEAVIKNHDRKKPLFLQLAHVAAHASENRDPIEVRNMTEVNDTLSYIPDINRRKYAGVVTAMDDSVGRVVKALKDANMLSNSIIIFMSDNGSPTAEAPYTNYGSNYPLRGIKATVFEGGVRVPACVFSPRLKDRFRVSDELFHITDWFPTLYKLAGGDLSKIQDLDGVDQWSSISGSQKSNRESLLVNIDEVSNPEAAISGYYKLIRGINRYDDYYGKDGNDYSPKTYDVTGVLSSLAGRAIASLGNQYLPPQKRITELRNKATLRCEKKDDRPSCRDTCLFDIVKDPCETTNIIDEHPEMEIVLNTYIQGYKAVLMNQTNTYIDPAGYPENFNGYWMPWMDHEYTPPKNRNKSAIWSPSVFCEGWPIDDPRSCL</sequence>
<dbReference type="Proteomes" id="UP000002358">
    <property type="component" value="Chromosome 1"/>
</dbReference>
<dbReference type="OrthoDB" id="103349at2759"/>
<evidence type="ECO:0000313" key="9">
    <source>
        <dbReference type="EnsemblMetazoa" id="XP_008216017"/>
    </source>
</evidence>
<dbReference type="InterPro" id="IPR000917">
    <property type="entry name" value="Sulfatase_N"/>
</dbReference>
<dbReference type="AlphaFoldDB" id="A0A7M7HHE1"/>
<evidence type="ECO:0000256" key="7">
    <source>
        <dbReference type="SAM" id="SignalP"/>
    </source>
</evidence>
<evidence type="ECO:0000256" key="5">
    <source>
        <dbReference type="ARBA" id="ARBA00022837"/>
    </source>
</evidence>